<accession>A0A086J9S4</accession>
<name>A0A086J9S4_TOXGO</name>
<evidence type="ECO:0000313" key="1">
    <source>
        <dbReference type="EMBL" id="KFG28892.1"/>
    </source>
</evidence>
<dbReference type="AlphaFoldDB" id="A0A086J9S4"/>
<proteinExistence type="predicted"/>
<sequence>MTRLNGADARVIGKKFPWQTRMTKWDFYSSDCQHSSQTVTHRKTLKSFLMTQAESERDQCDFTAQRCKRYTGKFLSSISTEVTV</sequence>
<evidence type="ECO:0000313" key="2">
    <source>
        <dbReference type="Proteomes" id="UP000028828"/>
    </source>
</evidence>
<organism evidence="1 2">
    <name type="scientific">Toxoplasma gondii p89</name>
    <dbReference type="NCBI Taxonomy" id="943119"/>
    <lineage>
        <taxon>Eukaryota</taxon>
        <taxon>Sar</taxon>
        <taxon>Alveolata</taxon>
        <taxon>Apicomplexa</taxon>
        <taxon>Conoidasida</taxon>
        <taxon>Coccidia</taxon>
        <taxon>Eucoccidiorida</taxon>
        <taxon>Eimeriorina</taxon>
        <taxon>Sarcocystidae</taxon>
        <taxon>Toxoplasma</taxon>
    </lineage>
</organism>
<reference evidence="1 2" key="1">
    <citation type="submission" date="2014-03" db="EMBL/GenBank/DDBJ databases">
        <authorList>
            <person name="Sibley D."/>
            <person name="Venepally P."/>
            <person name="Karamycheva S."/>
            <person name="Hadjithomas M."/>
            <person name="Khan A."/>
            <person name="Brunk B."/>
            <person name="Roos D."/>
            <person name="Caler E."/>
            <person name="Lorenzi H."/>
        </authorList>
    </citation>
    <scope>NUCLEOTIDE SEQUENCE [LARGE SCALE GENOMIC DNA]</scope>
    <source>
        <strain evidence="2">p89</strain>
    </source>
</reference>
<protein>
    <submittedName>
        <fullName evidence="1">Uncharacterized protein</fullName>
    </submittedName>
</protein>
<dbReference type="EMBL" id="AEYI02002274">
    <property type="protein sequence ID" value="KFG28892.1"/>
    <property type="molecule type" value="Genomic_DNA"/>
</dbReference>
<gene>
    <name evidence="1" type="ORF">TGP89_288465</name>
</gene>
<dbReference type="VEuPathDB" id="ToxoDB:TGP89_288465"/>
<comment type="caution">
    <text evidence="1">The sequence shown here is derived from an EMBL/GenBank/DDBJ whole genome shotgun (WGS) entry which is preliminary data.</text>
</comment>
<dbReference type="Proteomes" id="UP000028828">
    <property type="component" value="Unassembled WGS sequence"/>
</dbReference>